<evidence type="ECO:0000256" key="7">
    <source>
        <dbReference type="ARBA" id="ARBA00023159"/>
    </source>
</evidence>
<keyword evidence="15" id="KW-1185">Reference proteome</keyword>
<dbReference type="GO" id="GO:0009555">
    <property type="term" value="P:pollen development"/>
    <property type="evidence" value="ECO:0007669"/>
    <property type="project" value="UniProtKB-ARBA"/>
</dbReference>
<dbReference type="CDD" id="cd00167">
    <property type="entry name" value="SANT"/>
    <property type="match status" value="2"/>
</dbReference>
<feature type="domain" description="HTH myb-type" evidence="13">
    <location>
        <begin position="44"/>
        <end position="92"/>
    </location>
</feature>
<evidence type="ECO:0000313" key="14">
    <source>
        <dbReference type="EMBL" id="CAA7392302.1"/>
    </source>
</evidence>
<feature type="domain" description="HTH myb-type" evidence="13">
    <location>
        <begin position="93"/>
        <end position="147"/>
    </location>
</feature>
<dbReference type="PANTHER" id="PTHR47995">
    <property type="entry name" value="TRANSCRIPTION FACTOR MYB33-RELATED"/>
    <property type="match status" value="1"/>
</dbReference>
<keyword evidence="5" id="KW-0287">Flowering</keyword>
<dbReference type="EMBL" id="LR746265">
    <property type="protein sequence ID" value="CAA7392302.1"/>
    <property type="molecule type" value="Genomic_DNA"/>
</dbReference>
<dbReference type="FunFam" id="1.10.10.60:FF:000119">
    <property type="entry name" value="Transcription factor GAMYB"/>
    <property type="match status" value="1"/>
</dbReference>
<gene>
    <name evidence="14" type="ORF">SI8410_02003445</name>
</gene>
<evidence type="ECO:0000256" key="1">
    <source>
        <dbReference type="ARBA" id="ARBA00004123"/>
    </source>
</evidence>
<evidence type="ECO:0000256" key="9">
    <source>
        <dbReference type="ARBA" id="ARBA00023242"/>
    </source>
</evidence>
<keyword evidence="3" id="KW-0221">Differentiation</keyword>
<keyword evidence="8" id="KW-0804">Transcription</keyword>
<dbReference type="FunFam" id="1.10.10.60:FF:000001">
    <property type="entry name" value="MYB-related transcription factor"/>
    <property type="match status" value="1"/>
</dbReference>
<comment type="subcellular location">
    <subcellularLocation>
        <location evidence="1">Nucleus</location>
    </subcellularLocation>
</comment>
<keyword evidence="9" id="KW-0539">Nucleus</keyword>
<dbReference type="Proteomes" id="UP000663760">
    <property type="component" value="Chromosome 2"/>
</dbReference>
<evidence type="ECO:0000259" key="12">
    <source>
        <dbReference type="PROSITE" id="PS50090"/>
    </source>
</evidence>
<dbReference type="SMART" id="SM00717">
    <property type="entry name" value="SANT"/>
    <property type="match status" value="2"/>
</dbReference>
<feature type="domain" description="Myb-like" evidence="12">
    <location>
        <begin position="93"/>
        <end position="143"/>
    </location>
</feature>
<evidence type="ECO:0000256" key="2">
    <source>
        <dbReference type="ARBA" id="ARBA00022737"/>
    </source>
</evidence>
<dbReference type="InterPro" id="IPR001005">
    <property type="entry name" value="SANT/Myb"/>
</dbReference>
<evidence type="ECO:0000256" key="5">
    <source>
        <dbReference type="ARBA" id="ARBA00023089"/>
    </source>
</evidence>
<name>A0A7I8K7B9_SPIIN</name>
<dbReference type="GO" id="GO:0003677">
    <property type="term" value="F:DNA binding"/>
    <property type="evidence" value="ECO:0007669"/>
    <property type="project" value="UniProtKB-KW"/>
</dbReference>
<dbReference type="InterPro" id="IPR001345">
    <property type="entry name" value="PG/BPGM_mutase_AS"/>
</dbReference>
<dbReference type="SUPFAM" id="SSF46689">
    <property type="entry name" value="Homeodomain-like"/>
    <property type="match status" value="1"/>
</dbReference>
<evidence type="ECO:0000256" key="4">
    <source>
        <dbReference type="ARBA" id="ARBA00023015"/>
    </source>
</evidence>
<dbReference type="PROSITE" id="PS50090">
    <property type="entry name" value="MYB_LIKE"/>
    <property type="match status" value="2"/>
</dbReference>
<dbReference type="GO" id="GO:0009908">
    <property type="term" value="P:flower development"/>
    <property type="evidence" value="ECO:0007669"/>
    <property type="project" value="UniProtKB-KW"/>
</dbReference>
<evidence type="ECO:0000256" key="8">
    <source>
        <dbReference type="ARBA" id="ARBA00023163"/>
    </source>
</evidence>
<sequence>MPDGCLDGGVSAAVTSDSTGAENIARASSCSKASGGGAAAGSMKKGPWTAAEDAILTDYVRRHGEGNWNAVQRNSGLSRCGKSCRLRWANHLRPNLRKGPFSPEEERLILELHAKLGNKWARMAAQLPGRTDNEIKNYWNTRIKRRQRAGLPLYPFDIQRQAALHHHHRPSPGAAPLSLFDHTEFGVAPTVGTSSHMVNTGHCLSFIVPSPAGETGLQQRGGAFPDGGVGGFSMAFSSNTVTPPHSQNAVFLLDALGAYDLGSPSPQHHRQSFSVKMELPSSQFFPEAPTLRSESDLLDSLLLDGEAVVAGGGSADECGNAGGDYRRGRNFLPEPTAENVSYVNGNAGGGNCSEHPQGLILSDCGGKWDYSKLPLSEFHLPWSLLVISRVLASLFQELAEDSTSRQPCRNQGRRQALMSALYRLLILFSRRCEEERSGRGRWHG</sequence>
<feature type="domain" description="Myb-like" evidence="12">
    <location>
        <begin position="40"/>
        <end position="92"/>
    </location>
</feature>
<dbReference type="PROSITE" id="PS00175">
    <property type="entry name" value="PG_MUTASE"/>
    <property type="match status" value="1"/>
</dbReference>
<dbReference type="GO" id="GO:0003824">
    <property type="term" value="F:catalytic activity"/>
    <property type="evidence" value="ECO:0007669"/>
    <property type="project" value="InterPro"/>
</dbReference>
<evidence type="ECO:0000256" key="3">
    <source>
        <dbReference type="ARBA" id="ARBA00022782"/>
    </source>
</evidence>
<keyword evidence="7" id="KW-0010">Activator</keyword>
<dbReference type="InterPro" id="IPR017930">
    <property type="entry name" value="Myb_dom"/>
</dbReference>
<dbReference type="GO" id="GO:0005634">
    <property type="term" value="C:nucleus"/>
    <property type="evidence" value="ECO:0007669"/>
    <property type="project" value="UniProtKB-SubCell"/>
</dbReference>
<keyword evidence="2" id="KW-0677">Repeat</keyword>
<dbReference type="PANTHER" id="PTHR47995:SF18">
    <property type="entry name" value="TRANSCRIPTION FACTOR MYB65"/>
    <property type="match status" value="1"/>
</dbReference>
<evidence type="ECO:0000256" key="11">
    <source>
        <dbReference type="ARBA" id="ARBA00078675"/>
    </source>
</evidence>
<dbReference type="InterPro" id="IPR009057">
    <property type="entry name" value="Homeodomain-like_sf"/>
</dbReference>
<evidence type="ECO:0000256" key="10">
    <source>
        <dbReference type="ARBA" id="ARBA00071221"/>
    </source>
</evidence>
<accession>A0A7I8K7B9</accession>
<dbReference type="AlphaFoldDB" id="A0A7I8K7B9"/>
<evidence type="ECO:0000256" key="6">
    <source>
        <dbReference type="ARBA" id="ARBA00023125"/>
    </source>
</evidence>
<keyword evidence="6" id="KW-0238">DNA-binding</keyword>
<evidence type="ECO:0000259" key="13">
    <source>
        <dbReference type="PROSITE" id="PS51294"/>
    </source>
</evidence>
<dbReference type="Pfam" id="PF00249">
    <property type="entry name" value="Myb_DNA-binding"/>
    <property type="match status" value="2"/>
</dbReference>
<dbReference type="OrthoDB" id="2143914at2759"/>
<proteinExistence type="predicted"/>
<dbReference type="Gene3D" id="1.10.10.60">
    <property type="entry name" value="Homeodomain-like"/>
    <property type="match status" value="2"/>
</dbReference>
<dbReference type="GO" id="GO:0030154">
    <property type="term" value="P:cell differentiation"/>
    <property type="evidence" value="ECO:0007669"/>
    <property type="project" value="UniProtKB-KW"/>
</dbReference>
<keyword evidence="4" id="KW-0805">Transcription regulation</keyword>
<protein>
    <recommendedName>
        <fullName evidence="10">Transcription factor GAMYB</fullName>
    </recommendedName>
    <alternativeName>
        <fullName evidence="11">OsGAMyb</fullName>
    </alternativeName>
</protein>
<reference evidence="14" key="1">
    <citation type="submission" date="2020-02" db="EMBL/GenBank/DDBJ databases">
        <authorList>
            <person name="Scholz U."/>
            <person name="Mascher M."/>
            <person name="Fiebig A."/>
        </authorList>
    </citation>
    <scope>NUCLEOTIDE SEQUENCE</scope>
</reference>
<organism evidence="14 15">
    <name type="scientific">Spirodela intermedia</name>
    <name type="common">Intermediate duckweed</name>
    <dbReference type="NCBI Taxonomy" id="51605"/>
    <lineage>
        <taxon>Eukaryota</taxon>
        <taxon>Viridiplantae</taxon>
        <taxon>Streptophyta</taxon>
        <taxon>Embryophyta</taxon>
        <taxon>Tracheophyta</taxon>
        <taxon>Spermatophyta</taxon>
        <taxon>Magnoliopsida</taxon>
        <taxon>Liliopsida</taxon>
        <taxon>Araceae</taxon>
        <taxon>Lemnoideae</taxon>
        <taxon>Spirodela</taxon>
    </lineage>
</organism>
<dbReference type="PROSITE" id="PS51294">
    <property type="entry name" value="HTH_MYB"/>
    <property type="match status" value="2"/>
</dbReference>
<evidence type="ECO:0000313" key="15">
    <source>
        <dbReference type="Proteomes" id="UP000663760"/>
    </source>
</evidence>